<dbReference type="Gene3D" id="3.20.20.100">
    <property type="entry name" value="NADP-dependent oxidoreductase domain"/>
    <property type="match status" value="1"/>
</dbReference>
<dbReference type="Pfam" id="PF00248">
    <property type="entry name" value="Aldo_ket_red"/>
    <property type="match status" value="1"/>
</dbReference>
<sequence length="315" mass="34438">MAAEQRPACTKTFTLNNGPGVSLDDETVVKSIVHGLKSGYRLIDTAQLYGNEPLVGEAVRTCGVARSDITVVTKFPGWYHGDPSAALDVSLKALGLDYIDVFMMHWPISETPTSPPQPLRPDQSPTFVEAWKKMETLVGPRCKSIGVSNFTQKTLETLLETATIVPAVNQVELHAFNPNLKLVPYCQSKGIHVMSWRTLGGLGTPDGPLGNGLFVDIGKAHDCSPAVVSLSWAVQRGVSVIPKSIHYGRIEDNIKLVTLADDEMIRINAVHEKIGKFRIADYIPALQLEVDGKPTIRGWSKVELGWEDAQGNWLT</sequence>
<dbReference type="EMBL" id="JPKY01000133">
    <property type="protein sequence ID" value="KFH41347.1"/>
    <property type="molecule type" value="Genomic_DNA"/>
</dbReference>
<dbReference type="InterPro" id="IPR020471">
    <property type="entry name" value="AKR"/>
</dbReference>
<dbReference type="PIRSF" id="PIRSF000097">
    <property type="entry name" value="AKR"/>
    <property type="match status" value="1"/>
</dbReference>
<dbReference type="SUPFAM" id="SSF51430">
    <property type="entry name" value="NAD(P)-linked oxidoreductase"/>
    <property type="match status" value="1"/>
</dbReference>
<dbReference type="InterPro" id="IPR018170">
    <property type="entry name" value="Aldo/ket_reductase_CS"/>
</dbReference>
<dbReference type="STRING" id="857340.A0A086SW65"/>
<protein>
    <submittedName>
        <fullName evidence="8">Glycerol 2-dehydrogenase-like protein</fullName>
    </submittedName>
</protein>
<evidence type="ECO:0000313" key="9">
    <source>
        <dbReference type="Proteomes" id="UP000029964"/>
    </source>
</evidence>
<keyword evidence="2" id="KW-0521">NADP</keyword>
<dbReference type="PROSITE" id="PS00798">
    <property type="entry name" value="ALDOKETO_REDUCTASE_1"/>
    <property type="match status" value="1"/>
</dbReference>
<reference evidence="9" key="1">
    <citation type="journal article" date="2014" name="Genome Announc.">
        <title>Genome sequence and annotation of Acremonium chrysogenum, producer of the beta-lactam antibiotic cephalosporin C.</title>
        <authorList>
            <person name="Terfehr D."/>
            <person name="Dahlmann T.A."/>
            <person name="Specht T."/>
            <person name="Zadra I."/>
            <person name="Kuernsteiner H."/>
            <person name="Kueck U."/>
        </authorList>
    </citation>
    <scope>NUCLEOTIDE SEQUENCE [LARGE SCALE GENOMIC DNA]</scope>
    <source>
        <strain evidence="9">ATCC 11550 / CBS 779.69 / DSM 880 / IAM 14645 / JCM 23072 / IMI 49137</strain>
    </source>
</reference>
<comment type="caution">
    <text evidence="8">The sequence shown here is derived from an EMBL/GenBank/DDBJ whole genome shotgun (WGS) entry which is preliminary data.</text>
</comment>
<keyword evidence="3" id="KW-0560">Oxidoreductase</keyword>
<evidence type="ECO:0000256" key="5">
    <source>
        <dbReference type="PIRSR" id="PIRSR000097-2"/>
    </source>
</evidence>
<name>A0A086SW65_HAPC1</name>
<gene>
    <name evidence="8" type="ORF">ACRE_079330</name>
</gene>
<feature type="site" description="Lowers pKa of active site Tyr" evidence="6">
    <location>
        <position position="74"/>
    </location>
</feature>
<dbReference type="InterPro" id="IPR036812">
    <property type="entry name" value="NAD(P)_OxRdtase_dom_sf"/>
</dbReference>
<dbReference type="PANTHER" id="PTHR43827">
    <property type="entry name" value="2,5-DIKETO-D-GLUCONIC ACID REDUCTASE"/>
    <property type="match status" value="1"/>
</dbReference>
<comment type="similarity">
    <text evidence="1">Belongs to the aldo/keto reductase family.</text>
</comment>
<feature type="binding site" evidence="5">
    <location>
        <position position="105"/>
    </location>
    <ligand>
        <name>substrate</name>
    </ligand>
</feature>
<evidence type="ECO:0000259" key="7">
    <source>
        <dbReference type="Pfam" id="PF00248"/>
    </source>
</evidence>
<dbReference type="PANTHER" id="PTHR43827:SF3">
    <property type="entry name" value="NADP-DEPENDENT OXIDOREDUCTASE DOMAIN-CONTAINING PROTEIN"/>
    <property type="match status" value="1"/>
</dbReference>
<organism evidence="8 9">
    <name type="scientific">Hapsidospora chrysogenum (strain ATCC 11550 / CBS 779.69 / DSM 880 / IAM 14645 / JCM 23072 / IMI 49137)</name>
    <name type="common">Acremonium chrysogenum</name>
    <dbReference type="NCBI Taxonomy" id="857340"/>
    <lineage>
        <taxon>Eukaryota</taxon>
        <taxon>Fungi</taxon>
        <taxon>Dikarya</taxon>
        <taxon>Ascomycota</taxon>
        <taxon>Pezizomycotina</taxon>
        <taxon>Sordariomycetes</taxon>
        <taxon>Hypocreomycetidae</taxon>
        <taxon>Hypocreales</taxon>
        <taxon>Bionectriaceae</taxon>
        <taxon>Hapsidospora</taxon>
    </lineage>
</organism>
<evidence type="ECO:0000256" key="2">
    <source>
        <dbReference type="ARBA" id="ARBA00022857"/>
    </source>
</evidence>
<evidence type="ECO:0000256" key="1">
    <source>
        <dbReference type="ARBA" id="ARBA00007905"/>
    </source>
</evidence>
<dbReference type="Proteomes" id="UP000029964">
    <property type="component" value="Unassembled WGS sequence"/>
</dbReference>
<feature type="domain" description="NADP-dependent oxidoreductase" evidence="7">
    <location>
        <begin position="16"/>
        <end position="270"/>
    </location>
</feature>
<evidence type="ECO:0000256" key="4">
    <source>
        <dbReference type="PIRSR" id="PIRSR000097-1"/>
    </source>
</evidence>
<feature type="active site" description="Proton donor" evidence="4">
    <location>
        <position position="49"/>
    </location>
</feature>
<dbReference type="AlphaFoldDB" id="A0A086SW65"/>
<proteinExistence type="inferred from homology"/>
<dbReference type="CDD" id="cd19071">
    <property type="entry name" value="AKR_AKR1-5-like"/>
    <property type="match status" value="1"/>
</dbReference>
<evidence type="ECO:0000313" key="8">
    <source>
        <dbReference type="EMBL" id="KFH41347.1"/>
    </source>
</evidence>
<keyword evidence="9" id="KW-1185">Reference proteome</keyword>
<evidence type="ECO:0000256" key="6">
    <source>
        <dbReference type="PIRSR" id="PIRSR000097-3"/>
    </source>
</evidence>
<dbReference type="HOGENOM" id="CLU_023205_0_0_1"/>
<dbReference type="OrthoDB" id="5945798at2759"/>
<dbReference type="GO" id="GO:0016616">
    <property type="term" value="F:oxidoreductase activity, acting on the CH-OH group of donors, NAD or NADP as acceptor"/>
    <property type="evidence" value="ECO:0007669"/>
    <property type="project" value="UniProtKB-ARBA"/>
</dbReference>
<dbReference type="PRINTS" id="PR00069">
    <property type="entry name" value="ALDKETRDTASE"/>
</dbReference>
<accession>A0A086SW65</accession>
<evidence type="ECO:0000256" key="3">
    <source>
        <dbReference type="ARBA" id="ARBA00023002"/>
    </source>
</evidence>
<dbReference type="InterPro" id="IPR023210">
    <property type="entry name" value="NADP_OxRdtase_dom"/>
</dbReference>